<protein>
    <submittedName>
        <fullName evidence="4">Cell division protein DedD (Protein involved in septation)</fullName>
    </submittedName>
</protein>
<dbReference type="Pfam" id="PF05036">
    <property type="entry name" value="SPOR"/>
    <property type="match status" value="1"/>
</dbReference>
<evidence type="ECO:0000256" key="2">
    <source>
        <dbReference type="SAM" id="Phobius"/>
    </source>
</evidence>
<dbReference type="Gene3D" id="3.30.70.1070">
    <property type="entry name" value="Sporulation related repeat"/>
    <property type="match status" value="1"/>
</dbReference>
<dbReference type="Proteomes" id="UP000219036">
    <property type="component" value="Unassembled WGS sequence"/>
</dbReference>
<dbReference type="SUPFAM" id="SSF110997">
    <property type="entry name" value="Sporulation related repeat"/>
    <property type="match status" value="1"/>
</dbReference>
<evidence type="ECO:0000259" key="3">
    <source>
        <dbReference type="PROSITE" id="PS51724"/>
    </source>
</evidence>
<accession>A0A285NMK4</accession>
<feature type="region of interest" description="Disordered" evidence="1">
    <location>
        <begin position="110"/>
        <end position="153"/>
    </location>
</feature>
<dbReference type="InterPro" id="IPR007730">
    <property type="entry name" value="SPOR-like_dom"/>
</dbReference>
<sequence>MDKDLKDTIKKLEEAKSKQEKIERIIILLSGLLIVIIFSIIGINVYSGKEETISEPEINIIAKQKKEEKNTPPAEKTVPKVEKKEDIKSPEQPVKAEKVIEEKKVEKPKTVQEKISTPLKTEKKVAEKTPEKASKKTEEKPKKEQKKVAKNPFPSGYYIQAGAFSTKKKAEKLLKKLNMPNAKIRKEGELYKVLIGSFKNRKEAYRFMKEKNIKGFVRKI</sequence>
<feature type="domain" description="SPOR" evidence="3">
    <location>
        <begin position="151"/>
        <end position="220"/>
    </location>
</feature>
<feature type="region of interest" description="Disordered" evidence="1">
    <location>
        <begin position="64"/>
        <end position="95"/>
    </location>
</feature>
<feature type="transmembrane region" description="Helical" evidence="2">
    <location>
        <begin position="25"/>
        <end position="46"/>
    </location>
</feature>
<keyword evidence="2" id="KW-1133">Transmembrane helix</keyword>
<keyword evidence="2" id="KW-0472">Membrane</keyword>
<name>A0A285NMK4_9AQUI</name>
<dbReference type="EMBL" id="OBEI01000009">
    <property type="protein sequence ID" value="SNZ10163.1"/>
    <property type="molecule type" value="Genomic_DNA"/>
</dbReference>
<feature type="compositionally biased region" description="Basic and acidic residues" evidence="1">
    <location>
        <begin position="120"/>
        <end position="142"/>
    </location>
</feature>
<feature type="compositionally biased region" description="Basic and acidic residues" evidence="1">
    <location>
        <begin position="77"/>
        <end position="95"/>
    </location>
</feature>
<proteinExistence type="predicted"/>
<dbReference type="GO" id="GO:0051301">
    <property type="term" value="P:cell division"/>
    <property type="evidence" value="ECO:0007669"/>
    <property type="project" value="UniProtKB-KW"/>
</dbReference>
<keyword evidence="4" id="KW-0132">Cell division</keyword>
<evidence type="ECO:0000256" key="1">
    <source>
        <dbReference type="SAM" id="MobiDB-lite"/>
    </source>
</evidence>
<dbReference type="AlphaFoldDB" id="A0A285NMK4"/>
<reference evidence="5" key="1">
    <citation type="submission" date="2017-09" db="EMBL/GenBank/DDBJ databases">
        <authorList>
            <person name="Varghese N."/>
            <person name="Submissions S."/>
        </authorList>
    </citation>
    <scope>NUCLEOTIDE SEQUENCE [LARGE SCALE GENOMIC DNA]</scope>
    <source>
        <strain evidence="5">DSM 15103</strain>
    </source>
</reference>
<evidence type="ECO:0000313" key="4">
    <source>
        <dbReference type="EMBL" id="SNZ10163.1"/>
    </source>
</evidence>
<organism evidence="4 5">
    <name type="scientific">Persephonella hydrogeniphila</name>
    <dbReference type="NCBI Taxonomy" id="198703"/>
    <lineage>
        <taxon>Bacteria</taxon>
        <taxon>Pseudomonadati</taxon>
        <taxon>Aquificota</taxon>
        <taxon>Aquificia</taxon>
        <taxon>Aquificales</taxon>
        <taxon>Hydrogenothermaceae</taxon>
        <taxon>Persephonella</taxon>
    </lineage>
</organism>
<gene>
    <name evidence="4" type="ORF">SAMN06265182_1764</name>
</gene>
<dbReference type="GO" id="GO:0042834">
    <property type="term" value="F:peptidoglycan binding"/>
    <property type="evidence" value="ECO:0007669"/>
    <property type="project" value="InterPro"/>
</dbReference>
<dbReference type="PROSITE" id="PS51724">
    <property type="entry name" value="SPOR"/>
    <property type="match status" value="1"/>
</dbReference>
<keyword evidence="2" id="KW-0812">Transmembrane</keyword>
<keyword evidence="4" id="KW-0131">Cell cycle</keyword>
<dbReference type="InterPro" id="IPR036680">
    <property type="entry name" value="SPOR-like_sf"/>
</dbReference>
<dbReference type="OrthoDB" id="14722at2"/>
<evidence type="ECO:0000313" key="5">
    <source>
        <dbReference type="Proteomes" id="UP000219036"/>
    </source>
</evidence>
<keyword evidence="5" id="KW-1185">Reference proteome</keyword>
<dbReference type="RefSeq" id="WP_097000920.1">
    <property type="nucleotide sequence ID" value="NZ_OBEI01000009.1"/>
</dbReference>